<feature type="region of interest" description="Disordered" evidence="1">
    <location>
        <begin position="43"/>
        <end position="80"/>
    </location>
</feature>
<dbReference type="InterPro" id="IPR011330">
    <property type="entry name" value="Glyco_hydro/deAcase_b/a-brl"/>
</dbReference>
<keyword evidence="5" id="KW-1185">Reference proteome</keyword>
<gene>
    <name evidence="4" type="ORF">H9659_06960</name>
</gene>
<dbReference type="SUPFAM" id="SSF88713">
    <property type="entry name" value="Glycoside hydrolase/deacetylase"/>
    <property type="match status" value="1"/>
</dbReference>
<dbReference type="PROSITE" id="PS51677">
    <property type="entry name" value="NODB"/>
    <property type="match status" value="1"/>
</dbReference>
<dbReference type="Pfam" id="PF01522">
    <property type="entry name" value="Polysacc_deac_1"/>
    <property type="match status" value="1"/>
</dbReference>
<dbReference type="CDD" id="cd10944">
    <property type="entry name" value="CE4_SmPgdA_like"/>
    <property type="match status" value="1"/>
</dbReference>
<feature type="domain" description="NodB homology" evidence="3">
    <location>
        <begin position="89"/>
        <end position="272"/>
    </location>
</feature>
<name>A0ABR8PIS6_9BACL</name>
<keyword evidence="2" id="KW-0812">Transmembrane</keyword>
<proteinExistence type="predicted"/>
<feature type="compositionally biased region" description="Basic and acidic residues" evidence="1">
    <location>
        <begin position="51"/>
        <end position="75"/>
    </location>
</feature>
<evidence type="ECO:0000313" key="4">
    <source>
        <dbReference type="EMBL" id="MBD7908061.1"/>
    </source>
</evidence>
<dbReference type="EMBL" id="JACSQY010000003">
    <property type="protein sequence ID" value="MBD7908061.1"/>
    <property type="molecule type" value="Genomic_DNA"/>
</dbReference>
<sequence>MSALDQQESRKRKRLKKRYFVILLLVLFGTGFFIGKSYSARELPSTPDKLTNTHESDDKTEESSHKPVEATKEEQANEETVVEEKIPKKVVYLTFDDGPSKLTEQFLDILQEHGVKATFFMQGSNLKKEHLQNSVKRAAQEGHYIGAHSMTHNFKKLYTDQQFVPEMIETLNLVHEITGLNPHLVRPPYGSAPGLKSDLMRKKLADAHIKVWDWTIDSNDWELAGKPSQILQNIKQGATSDREIVLMHEKPQTLAALPGILNFFKEQEYEFAVYDEAHHFVLNFQNDSNL</sequence>
<dbReference type="PANTHER" id="PTHR10587:SF125">
    <property type="entry name" value="POLYSACCHARIDE DEACETYLASE YHEN-RELATED"/>
    <property type="match status" value="1"/>
</dbReference>
<accession>A0ABR8PIS6</accession>
<protein>
    <submittedName>
        <fullName evidence="4">Polysaccharide deacetylase</fullName>
    </submittedName>
</protein>
<dbReference type="InterPro" id="IPR050248">
    <property type="entry name" value="Polysacc_deacetylase_ArnD"/>
</dbReference>
<dbReference type="InterPro" id="IPR002509">
    <property type="entry name" value="NODB_dom"/>
</dbReference>
<evidence type="ECO:0000256" key="2">
    <source>
        <dbReference type="SAM" id="Phobius"/>
    </source>
</evidence>
<comment type="caution">
    <text evidence="4">The sequence shown here is derived from an EMBL/GenBank/DDBJ whole genome shotgun (WGS) entry which is preliminary data.</text>
</comment>
<keyword evidence="2" id="KW-1133">Transmembrane helix</keyword>
<reference evidence="4 5" key="1">
    <citation type="submission" date="2020-08" db="EMBL/GenBank/DDBJ databases">
        <title>A Genomic Blueprint of the Chicken Gut Microbiome.</title>
        <authorList>
            <person name="Gilroy R."/>
            <person name="Ravi A."/>
            <person name="Getino M."/>
            <person name="Pursley I."/>
            <person name="Horton D.L."/>
            <person name="Alikhan N.-F."/>
            <person name="Baker D."/>
            <person name="Gharbi K."/>
            <person name="Hall N."/>
            <person name="Watson M."/>
            <person name="Adriaenssens E.M."/>
            <person name="Foster-Nyarko E."/>
            <person name="Jarju S."/>
            <person name="Secka A."/>
            <person name="Antonio M."/>
            <person name="Oren A."/>
            <person name="Chaudhuri R."/>
            <person name="La Ragione R.M."/>
            <person name="Hildebrand F."/>
            <person name="Pallen M.J."/>
        </authorList>
    </citation>
    <scope>NUCLEOTIDE SEQUENCE [LARGE SCALE GENOMIC DNA]</scope>
    <source>
        <strain evidence="4 5">Sa3CUA8</strain>
    </source>
</reference>
<dbReference type="Gene3D" id="3.20.20.370">
    <property type="entry name" value="Glycoside hydrolase/deacetylase"/>
    <property type="match status" value="1"/>
</dbReference>
<dbReference type="Proteomes" id="UP000659496">
    <property type="component" value="Unassembled WGS sequence"/>
</dbReference>
<feature type="transmembrane region" description="Helical" evidence="2">
    <location>
        <begin position="20"/>
        <end position="38"/>
    </location>
</feature>
<keyword evidence="2" id="KW-0472">Membrane</keyword>
<dbReference type="PANTHER" id="PTHR10587">
    <property type="entry name" value="GLYCOSYL TRANSFERASE-RELATED"/>
    <property type="match status" value="1"/>
</dbReference>
<organism evidence="4 5">
    <name type="scientific">Sporosarcina gallistercoris</name>
    <dbReference type="NCBI Taxonomy" id="2762245"/>
    <lineage>
        <taxon>Bacteria</taxon>
        <taxon>Bacillati</taxon>
        <taxon>Bacillota</taxon>
        <taxon>Bacilli</taxon>
        <taxon>Bacillales</taxon>
        <taxon>Caryophanaceae</taxon>
        <taxon>Sporosarcina</taxon>
    </lineage>
</organism>
<evidence type="ECO:0000256" key="1">
    <source>
        <dbReference type="SAM" id="MobiDB-lite"/>
    </source>
</evidence>
<evidence type="ECO:0000259" key="3">
    <source>
        <dbReference type="PROSITE" id="PS51677"/>
    </source>
</evidence>
<dbReference type="RefSeq" id="WP_191689190.1">
    <property type="nucleotide sequence ID" value="NZ_JACSQY010000003.1"/>
</dbReference>
<evidence type="ECO:0000313" key="5">
    <source>
        <dbReference type="Proteomes" id="UP000659496"/>
    </source>
</evidence>